<sequence>MHSLLLPLLVLPSVLGGCARFSTNDRWTVRTRIGDGYATGYQFLEDGPVIQTSRYITCNEEYITQSQCRGNSSLCRIEVEGGASASARFSVQPTTNNNEALMSFFGTVKKAVGANGPGDEAVIGMSPQYQACGNVGGPSRSWCIASGDSAWVRYYPEYLCVSGTTEECTDGPFESGTELVVCGIGRLPSGDVTLLSNRTIGEGAQSYTASDVNPALDNTCSMGVAVFELKGWSFWLMGLAIIAGFIL</sequence>
<feature type="signal peptide" evidence="1">
    <location>
        <begin position="1"/>
        <end position="16"/>
    </location>
</feature>
<evidence type="ECO:0000313" key="2">
    <source>
        <dbReference type="EMBL" id="KAK6514032.1"/>
    </source>
</evidence>
<evidence type="ECO:0000256" key="1">
    <source>
        <dbReference type="SAM" id="SignalP"/>
    </source>
</evidence>
<reference evidence="2 3" key="1">
    <citation type="submission" date="2019-10" db="EMBL/GenBank/DDBJ databases">
        <authorList>
            <person name="Palmer J.M."/>
        </authorList>
    </citation>
    <scope>NUCLEOTIDE SEQUENCE [LARGE SCALE GENOMIC DNA]</scope>
    <source>
        <strain evidence="2 3">TWF506</strain>
    </source>
</reference>
<organism evidence="2 3">
    <name type="scientific">Arthrobotrys conoides</name>
    <dbReference type="NCBI Taxonomy" id="74498"/>
    <lineage>
        <taxon>Eukaryota</taxon>
        <taxon>Fungi</taxon>
        <taxon>Dikarya</taxon>
        <taxon>Ascomycota</taxon>
        <taxon>Pezizomycotina</taxon>
        <taxon>Orbiliomycetes</taxon>
        <taxon>Orbiliales</taxon>
        <taxon>Orbiliaceae</taxon>
        <taxon>Arthrobotrys</taxon>
    </lineage>
</organism>
<dbReference type="EMBL" id="JAVHJM010000005">
    <property type="protein sequence ID" value="KAK6514032.1"/>
    <property type="molecule type" value="Genomic_DNA"/>
</dbReference>
<dbReference type="Pfam" id="PF19535">
    <property type="entry name" value="DUF6060"/>
    <property type="match status" value="1"/>
</dbReference>
<keyword evidence="3" id="KW-1185">Reference proteome</keyword>
<proteinExistence type="predicted"/>
<dbReference type="AlphaFoldDB" id="A0AAN8N5Z5"/>
<gene>
    <name evidence="2" type="ORF">TWF506_008459</name>
</gene>
<keyword evidence="1" id="KW-0732">Signal</keyword>
<feature type="chain" id="PRO_5042903513" evidence="1">
    <location>
        <begin position="17"/>
        <end position="247"/>
    </location>
</feature>
<dbReference type="InterPro" id="IPR045702">
    <property type="entry name" value="DUF6060"/>
</dbReference>
<comment type="caution">
    <text evidence="2">The sequence shown here is derived from an EMBL/GenBank/DDBJ whole genome shotgun (WGS) entry which is preliminary data.</text>
</comment>
<accession>A0AAN8N5Z5</accession>
<name>A0AAN8N5Z5_9PEZI</name>
<dbReference type="Proteomes" id="UP001307849">
    <property type="component" value="Unassembled WGS sequence"/>
</dbReference>
<protein>
    <submittedName>
        <fullName evidence="2">Uncharacterized protein</fullName>
    </submittedName>
</protein>
<evidence type="ECO:0000313" key="3">
    <source>
        <dbReference type="Proteomes" id="UP001307849"/>
    </source>
</evidence>